<protein>
    <submittedName>
        <fullName evidence="1">11468_t:CDS:1</fullName>
    </submittedName>
</protein>
<evidence type="ECO:0000313" key="1">
    <source>
        <dbReference type="EMBL" id="CAG8718434.1"/>
    </source>
</evidence>
<accession>A0ACA9PP71</accession>
<feature type="non-terminal residue" evidence="1">
    <location>
        <position position="44"/>
    </location>
</feature>
<comment type="caution">
    <text evidence="1">The sequence shown here is derived from an EMBL/GenBank/DDBJ whole genome shotgun (WGS) entry which is preliminary data.</text>
</comment>
<evidence type="ECO:0000313" key="2">
    <source>
        <dbReference type="Proteomes" id="UP000789366"/>
    </source>
</evidence>
<proteinExistence type="predicted"/>
<sequence>MNDKVFDRDRNIENMSVSNHNDNNTNKEVANYGQDNHEYIASEN</sequence>
<name>A0ACA9PP71_9GLOM</name>
<gene>
    <name evidence="1" type="ORF">SPELUC_LOCUS12277</name>
</gene>
<dbReference type="EMBL" id="CAJVPW010028457">
    <property type="protein sequence ID" value="CAG8718434.1"/>
    <property type="molecule type" value="Genomic_DNA"/>
</dbReference>
<keyword evidence="2" id="KW-1185">Reference proteome</keyword>
<dbReference type="Proteomes" id="UP000789366">
    <property type="component" value="Unassembled WGS sequence"/>
</dbReference>
<organism evidence="1 2">
    <name type="scientific">Cetraspora pellucida</name>
    <dbReference type="NCBI Taxonomy" id="1433469"/>
    <lineage>
        <taxon>Eukaryota</taxon>
        <taxon>Fungi</taxon>
        <taxon>Fungi incertae sedis</taxon>
        <taxon>Mucoromycota</taxon>
        <taxon>Glomeromycotina</taxon>
        <taxon>Glomeromycetes</taxon>
        <taxon>Diversisporales</taxon>
        <taxon>Gigasporaceae</taxon>
        <taxon>Cetraspora</taxon>
    </lineage>
</organism>
<reference evidence="1" key="1">
    <citation type="submission" date="2021-06" db="EMBL/GenBank/DDBJ databases">
        <authorList>
            <person name="Kallberg Y."/>
            <person name="Tangrot J."/>
            <person name="Rosling A."/>
        </authorList>
    </citation>
    <scope>NUCLEOTIDE SEQUENCE</scope>
    <source>
        <strain evidence="1">28 12/20/2015</strain>
    </source>
</reference>